<dbReference type="InterPro" id="IPR036412">
    <property type="entry name" value="HAD-like_sf"/>
</dbReference>
<accession>A0AAU8AI92</accession>
<dbReference type="CDD" id="cd02603">
    <property type="entry name" value="HAD_sEH-N_like"/>
    <property type="match status" value="1"/>
</dbReference>
<proteinExistence type="predicted"/>
<dbReference type="InterPro" id="IPR023198">
    <property type="entry name" value="PGP-like_dom2"/>
</dbReference>
<gene>
    <name evidence="1" type="ORF">PVT71_04815</name>
</gene>
<protein>
    <submittedName>
        <fullName evidence="1">HAD family phosphatase</fullName>
    </submittedName>
</protein>
<dbReference type="EMBL" id="CP123384">
    <property type="protein sequence ID" value="XCC94544.1"/>
    <property type="molecule type" value="Genomic_DNA"/>
</dbReference>
<dbReference type="PANTHER" id="PTHR43611:SF3">
    <property type="entry name" value="FLAVIN MONONUCLEOTIDE HYDROLASE 1, CHLOROPLATIC"/>
    <property type="match status" value="1"/>
</dbReference>
<dbReference type="NCBIfam" id="TIGR01509">
    <property type="entry name" value="HAD-SF-IA-v3"/>
    <property type="match status" value="1"/>
</dbReference>
<dbReference type="SFLD" id="SFLDS00003">
    <property type="entry name" value="Haloacid_Dehalogenase"/>
    <property type="match status" value="1"/>
</dbReference>
<dbReference type="AlphaFoldDB" id="A0AAU8AI92"/>
<dbReference type="Pfam" id="PF00702">
    <property type="entry name" value="Hydrolase"/>
    <property type="match status" value="1"/>
</dbReference>
<dbReference type="PANTHER" id="PTHR43611">
    <property type="entry name" value="ALPHA-D-GLUCOSE 1-PHOSPHATE PHOSPHATASE"/>
    <property type="match status" value="1"/>
</dbReference>
<dbReference type="SFLD" id="SFLDG01129">
    <property type="entry name" value="C1.5:_HAD__Beta-PGM__Phosphata"/>
    <property type="match status" value="1"/>
</dbReference>
<dbReference type="SUPFAM" id="SSF56784">
    <property type="entry name" value="HAD-like"/>
    <property type="match status" value="1"/>
</dbReference>
<dbReference type="InterPro" id="IPR023214">
    <property type="entry name" value="HAD_sf"/>
</dbReference>
<dbReference type="Gene3D" id="3.40.50.1000">
    <property type="entry name" value="HAD superfamily/HAD-like"/>
    <property type="match status" value="1"/>
</dbReference>
<reference evidence="1" key="1">
    <citation type="submission" date="2023-02" db="EMBL/GenBank/DDBJ databases">
        <title>Description and genomic characterization of Salipiger bruguierae sp. nov., isolated from the sediment of mangrove plant Bruguiera sexangula.</title>
        <authorList>
            <person name="Long M."/>
        </authorList>
    </citation>
    <scope>NUCLEOTIDE SEQUENCE</scope>
    <source>
        <strain evidence="1">H15</strain>
    </source>
</reference>
<dbReference type="InterPro" id="IPR006439">
    <property type="entry name" value="HAD-SF_hydro_IA"/>
</dbReference>
<sequence>MTIEAVVFDIGNVLIEWQPERYFDRLMGEQRRKAMFAEVDLHAMNDRVDRGEDFRDTVYEAAVQNPDWHDEIRHWHDSWIELASPEIPRSVALLRALRARGVPVFALSNFGIGTFEVAEDVYPFLKEFDRRFISGYMGVTKPDAEIYARLEAETGVAPERLLFTDDREDNIAAAAARGWQVHLFDGPEGWARSLVAHGLLPERDAA</sequence>
<dbReference type="Gene3D" id="1.10.150.240">
    <property type="entry name" value="Putative phosphatase, domain 2"/>
    <property type="match status" value="1"/>
</dbReference>
<evidence type="ECO:0000313" key="1">
    <source>
        <dbReference type="EMBL" id="XCC94544.1"/>
    </source>
</evidence>
<name>A0AAU8AI92_9RHOB</name>
<dbReference type="RefSeq" id="WP_353473367.1">
    <property type="nucleotide sequence ID" value="NZ_CP123384.1"/>
</dbReference>
<dbReference type="PRINTS" id="PR00413">
    <property type="entry name" value="HADHALOGNASE"/>
</dbReference>
<organism evidence="1">
    <name type="scientific">Alloyangia sp. H15</name>
    <dbReference type="NCBI Taxonomy" id="3029062"/>
    <lineage>
        <taxon>Bacteria</taxon>
        <taxon>Pseudomonadati</taxon>
        <taxon>Pseudomonadota</taxon>
        <taxon>Alphaproteobacteria</taxon>
        <taxon>Rhodobacterales</taxon>
        <taxon>Roseobacteraceae</taxon>
        <taxon>Alloyangia</taxon>
    </lineage>
</organism>